<evidence type="ECO:0000313" key="3">
    <source>
        <dbReference type="Proteomes" id="UP000326500"/>
    </source>
</evidence>
<protein>
    <submittedName>
        <fullName evidence="2">SagB-type dehydrogenase domain-containing protein</fullName>
    </submittedName>
</protein>
<gene>
    <name evidence="2" type="ORF">SAMN04488571_10993</name>
</gene>
<evidence type="ECO:0000259" key="1">
    <source>
        <dbReference type="Pfam" id="PF00881"/>
    </source>
</evidence>
<dbReference type="CDD" id="cd02142">
    <property type="entry name" value="McbC_SagB-like_oxidoreductase"/>
    <property type="match status" value="1"/>
</dbReference>
<dbReference type="AlphaFoldDB" id="A0A1G9BIU1"/>
<dbReference type="GO" id="GO:0016491">
    <property type="term" value="F:oxidoreductase activity"/>
    <property type="evidence" value="ECO:0007669"/>
    <property type="project" value="InterPro"/>
</dbReference>
<dbReference type="SUPFAM" id="SSF55469">
    <property type="entry name" value="FMN-dependent nitroreductase-like"/>
    <property type="match status" value="1"/>
</dbReference>
<dbReference type="InterPro" id="IPR000415">
    <property type="entry name" value="Nitroreductase-like"/>
</dbReference>
<proteinExistence type="predicted"/>
<dbReference type="Pfam" id="PF00881">
    <property type="entry name" value="Nitroreductase"/>
    <property type="match status" value="1"/>
</dbReference>
<name>A0A1G9BIU1_9EURY</name>
<evidence type="ECO:0000313" key="2">
    <source>
        <dbReference type="EMBL" id="SDK39429.1"/>
    </source>
</evidence>
<sequence>MPYRSLRTLSEAGKEFMRMTEHENLPPLDQMLGRPPPPLEVPYTKGRAFIPLPPPEDIVLPAIDLRDAIEQRESVRDYAPEPLALHELSFLLWCTQGVRRVVDGAFTLRTVPSAGARHAFETYLLINRVEDVPPGLYRYLALEHRLAEESRDPGLPKHVTAAFLNQPHILESAVTFLWIAVPGRMTWRYSERGYRYLHLDAGHVCQNLYLAASGIGCGVCAIGAFDDAAINRLLGLDGEEQFLIYAATVGRKV</sequence>
<reference evidence="2 3" key="1">
    <citation type="submission" date="2016-10" db="EMBL/GenBank/DDBJ databases">
        <authorList>
            <person name="Varghese N."/>
            <person name="Submissions S."/>
        </authorList>
    </citation>
    <scope>NUCLEOTIDE SEQUENCE [LARGE SCALE GENOMIC DNA]</scope>
    <source>
        <strain evidence="2 3">DSM 2373</strain>
    </source>
</reference>
<keyword evidence="3" id="KW-1185">Reference proteome</keyword>
<accession>A0A1G9BIU1</accession>
<dbReference type="Gene3D" id="3.40.109.10">
    <property type="entry name" value="NADH Oxidase"/>
    <property type="match status" value="1"/>
</dbReference>
<dbReference type="InterPro" id="IPR052544">
    <property type="entry name" value="Bacteriocin_Proc_Enz"/>
</dbReference>
<dbReference type="InterPro" id="IPR020051">
    <property type="entry name" value="SagB-type_dehydrogenase"/>
</dbReference>
<dbReference type="InterPro" id="IPR029479">
    <property type="entry name" value="Nitroreductase"/>
</dbReference>
<dbReference type="NCBIfam" id="TIGR03605">
    <property type="entry name" value="antibiot_sagB"/>
    <property type="match status" value="1"/>
</dbReference>
<dbReference type="RefSeq" id="WP_066958622.1">
    <property type="nucleotide sequence ID" value="NZ_BCNX01000012.1"/>
</dbReference>
<dbReference type="PANTHER" id="PTHR43745:SF2">
    <property type="entry name" value="NITROREDUCTASE MJ1384-RELATED"/>
    <property type="match status" value="1"/>
</dbReference>
<dbReference type="EMBL" id="FNFT01000009">
    <property type="protein sequence ID" value="SDK39429.1"/>
    <property type="molecule type" value="Genomic_DNA"/>
</dbReference>
<dbReference type="Proteomes" id="UP000326500">
    <property type="component" value="Unassembled WGS sequence"/>
</dbReference>
<dbReference type="PANTHER" id="PTHR43745">
    <property type="entry name" value="NITROREDUCTASE MJ1384-RELATED"/>
    <property type="match status" value="1"/>
</dbReference>
<feature type="domain" description="Nitroreductase" evidence="1">
    <location>
        <begin position="69"/>
        <end position="251"/>
    </location>
</feature>
<organism evidence="2 3">
    <name type="scientific">Methanoculleus thermophilus</name>
    <dbReference type="NCBI Taxonomy" id="2200"/>
    <lineage>
        <taxon>Archaea</taxon>
        <taxon>Methanobacteriati</taxon>
        <taxon>Methanobacteriota</taxon>
        <taxon>Stenosarchaea group</taxon>
        <taxon>Methanomicrobia</taxon>
        <taxon>Methanomicrobiales</taxon>
        <taxon>Methanomicrobiaceae</taxon>
        <taxon>Methanoculleus</taxon>
    </lineage>
</organism>
<dbReference type="STRING" id="2200.GCA_001571405_02076"/>